<evidence type="ECO:0000259" key="2">
    <source>
        <dbReference type="PROSITE" id="PS51029"/>
    </source>
</evidence>
<feature type="compositionally biased region" description="Basic and acidic residues" evidence="1">
    <location>
        <begin position="237"/>
        <end position="248"/>
    </location>
</feature>
<evidence type="ECO:0000256" key="1">
    <source>
        <dbReference type="SAM" id="MobiDB-lite"/>
    </source>
</evidence>
<dbReference type="PANTHER" id="PTHR12243">
    <property type="entry name" value="MADF DOMAIN TRANSCRIPTION FACTOR"/>
    <property type="match status" value="1"/>
</dbReference>
<evidence type="ECO:0000313" key="4">
    <source>
        <dbReference type="Proteomes" id="UP000095300"/>
    </source>
</evidence>
<dbReference type="PROSITE" id="PS51029">
    <property type="entry name" value="MADF"/>
    <property type="match status" value="1"/>
</dbReference>
<feature type="domain" description="MADF" evidence="2">
    <location>
        <begin position="15"/>
        <end position="113"/>
    </location>
</feature>
<feature type="compositionally biased region" description="Basic and acidic residues" evidence="1">
    <location>
        <begin position="207"/>
        <end position="228"/>
    </location>
</feature>
<dbReference type="Proteomes" id="UP000095300">
    <property type="component" value="Unassembled WGS sequence"/>
</dbReference>
<dbReference type="AlphaFoldDB" id="A0A1I8PJY6"/>
<feature type="compositionally biased region" description="Polar residues" evidence="1">
    <location>
        <begin position="195"/>
        <end position="206"/>
    </location>
</feature>
<keyword evidence="4" id="KW-1185">Reference proteome</keyword>
<dbReference type="Pfam" id="PF10545">
    <property type="entry name" value="MADF_DNA_bdg"/>
    <property type="match status" value="1"/>
</dbReference>
<proteinExistence type="predicted"/>
<dbReference type="SMART" id="SM00595">
    <property type="entry name" value="MADF"/>
    <property type="match status" value="1"/>
</dbReference>
<protein>
    <recommendedName>
        <fullName evidence="2">MADF domain-containing protein</fullName>
    </recommendedName>
</protein>
<evidence type="ECO:0000313" key="3">
    <source>
        <dbReference type="EnsemblMetazoa" id="SCAU008822-PA"/>
    </source>
</evidence>
<gene>
    <name evidence="3" type="primary">106092554</name>
</gene>
<feature type="region of interest" description="Disordered" evidence="1">
    <location>
        <begin position="184"/>
        <end position="266"/>
    </location>
</feature>
<dbReference type="OrthoDB" id="8036311at2759"/>
<organism evidence="3 4">
    <name type="scientific">Stomoxys calcitrans</name>
    <name type="common">Stable fly</name>
    <name type="synonym">Conops calcitrans</name>
    <dbReference type="NCBI Taxonomy" id="35570"/>
    <lineage>
        <taxon>Eukaryota</taxon>
        <taxon>Metazoa</taxon>
        <taxon>Ecdysozoa</taxon>
        <taxon>Arthropoda</taxon>
        <taxon>Hexapoda</taxon>
        <taxon>Insecta</taxon>
        <taxon>Pterygota</taxon>
        <taxon>Neoptera</taxon>
        <taxon>Endopterygota</taxon>
        <taxon>Diptera</taxon>
        <taxon>Brachycera</taxon>
        <taxon>Muscomorpha</taxon>
        <taxon>Muscoidea</taxon>
        <taxon>Muscidae</taxon>
        <taxon>Stomoxys</taxon>
    </lineage>
</organism>
<reference evidence="3" key="1">
    <citation type="submission" date="2020-05" db="UniProtKB">
        <authorList>
            <consortium name="EnsemblMetazoa"/>
        </authorList>
    </citation>
    <scope>IDENTIFICATION</scope>
    <source>
        <strain evidence="3">USDA</strain>
    </source>
</reference>
<dbReference type="VEuPathDB" id="VectorBase:SCAU008822"/>
<dbReference type="EnsemblMetazoa" id="SCAU008822-RA">
    <property type="protein sequence ID" value="SCAU008822-PA"/>
    <property type="gene ID" value="SCAU008822"/>
</dbReference>
<dbReference type="InterPro" id="IPR039353">
    <property type="entry name" value="TF_Adf1"/>
</dbReference>
<sequence length="307" mass="36064">MQKTKIKSSRGEKKSLIKIVKNYPAIWDKHHIDNSNRKQKQLAWANVAKLMNLNENYCRTIWRSIQDSYRYFKRKLERQSDGYNLEDEYSSDDSFTRNFSFKKDLEFLDPFTNSARKSSSVRDEDMACDEKMTRNEEMTRDEEMNRDEEMTRDEYISPYFFYANAGPNDPMCHEVEEIIVEYSEEDDELTDPIPHTTNVSDTTETNIETKRCKDSIDSRSNKNKDSSLDSRSNNYKDSLDTHSNHEYRSAAISTSNSKRQGHSKAKDDTFIKHMNTLFNKLPLESSENLQAKFMAIAYAELVKNRDT</sequence>
<name>A0A1I8PJY6_STOCA</name>
<dbReference type="InterPro" id="IPR006578">
    <property type="entry name" value="MADF-dom"/>
</dbReference>
<accession>A0A1I8PJY6</accession>
<dbReference type="PANTHER" id="PTHR12243:SF67">
    <property type="entry name" value="COREPRESSOR OF PANGOLIN, ISOFORM A-RELATED"/>
    <property type="match status" value="1"/>
</dbReference>